<feature type="domain" description="EF-hand" evidence="5">
    <location>
        <begin position="463"/>
        <end position="498"/>
    </location>
</feature>
<dbReference type="GO" id="GO:0015297">
    <property type="term" value="F:antiporter activity"/>
    <property type="evidence" value="ECO:0007669"/>
    <property type="project" value="UniProtKB-KW"/>
</dbReference>
<feature type="transmembrane region" description="Helical" evidence="4">
    <location>
        <begin position="747"/>
        <end position="770"/>
    </location>
</feature>
<dbReference type="Gene3D" id="1.10.238.10">
    <property type="entry name" value="EF-hand"/>
    <property type="match status" value="2"/>
</dbReference>
<name>A0ABD1QGB6_9LAMI</name>
<dbReference type="PANTHER" id="PTHR31503:SF85">
    <property type="entry name" value="CALCIUM-BINDING EF-HAND FAMILY PROTEIN"/>
    <property type="match status" value="1"/>
</dbReference>
<dbReference type="GO" id="GO:0070588">
    <property type="term" value="P:calcium ion transmembrane transport"/>
    <property type="evidence" value="ECO:0007669"/>
    <property type="project" value="UniProtKB-ARBA"/>
</dbReference>
<feature type="transmembrane region" description="Helical" evidence="4">
    <location>
        <begin position="1104"/>
        <end position="1127"/>
    </location>
</feature>
<keyword evidence="4" id="KW-0472">Membrane</keyword>
<dbReference type="InterPro" id="IPR002048">
    <property type="entry name" value="EF_hand_dom"/>
</dbReference>
<dbReference type="PROSITE" id="PS00018">
    <property type="entry name" value="EF_HAND_1"/>
    <property type="match status" value="3"/>
</dbReference>
<feature type="transmembrane region" description="Helical" evidence="4">
    <location>
        <begin position="569"/>
        <end position="586"/>
    </location>
</feature>
<evidence type="ECO:0000256" key="4">
    <source>
        <dbReference type="SAM" id="Phobius"/>
    </source>
</evidence>
<feature type="transmembrane region" description="Helical" evidence="4">
    <location>
        <begin position="782"/>
        <end position="806"/>
    </location>
</feature>
<dbReference type="SUPFAM" id="SSF47473">
    <property type="entry name" value="EF-hand"/>
    <property type="match status" value="2"/>
</dbReference>
<reference evidence="7" key="1">
    <citation type="submission" date="2024-07" db="EMBL/GenBank/DDBJ databases">
        <title>Two chromosome-level genome assemblies of Korean endemic species Abeliophyllum distichum and Forsythia ovata (Oleaceae).</title>
        <authorList>
            <person name="Jang H."/>
        </authorList>
    </citation>
    <scope>NUCLEOTIDE SEQUENCE [LARGE SCALE GENOMIC DNA]</scope>
</reference>
<feature type="transmembrane region" description="Helical" evidence="4">
    <location>
        <begin position="1133"/>
        <end position="1155"/>
    </location>
</feature>
<keyword evidence="4" id="KW-0812">Transmembrane</keyword>
<dbReference type="AlphaFoldDB" id="A0ABD1QGB6"/>
<dbReference type="InterPro" id="IPR011992">
    <property type="entry name" value="EF-hand-dom_pair"/>
</dbReference>
<keyword evidence="2" id="KW-0106">Calcium</keyword>
<dbReference type="Proteomes" id="UP001604336">
    <property type="component" value="Unassembled WGS sequence"/>
</dbReference>
<evidence type="ECO:0000256" key="1">
    <source>
        <dbReference type="ARBA" id="ARBA00022449"/>
    </source>
</evidence>
<organism evidence="6 7">
    <name type="scientific">Abeliophyllum distichum</name>
    <dbReference type="NCBI Taxonomy" id="126358"/>
    <lineage>
        <taxon>Eukaryota</taxon>
        <taxon>Viridiplantae</taxon>
        <taxon>Streptophyta</taxon>
        <taxon>Embryophyta</taxon>
        <taxon>Tracheophyta</taxon>
        <taxon>Spermatophyta</taxon>
        <taxon>Magnoliopsida</taxon>
        <taxon>eudicotyledons</taxon>
        <taxon>Gunneridae</taxon>
        <taxon>Pentapetalae</taxon>
        <taxon>asterids</taxon>
        <taxon>lamiids</taxon>
        <taxon>Lamiales</taxon>
        <taxon>Oleaceae</taxon>
        <taxon>Forsythieae</taxon>
        <taxon>Abeliophyllum</taxon>
    </lineage>
</organism>
<feature type="transmembrane region" description="Helical" evidence="4">
    <location>
        <begin position="270"/>
        <end position="290"/>
    </location>
</feature>
<feature type="transmembrane region" description="Helical" evidence="4">
    <location>
        <begin position="200"/>
        <end position="224"/>
    </location>
</feature>
<keyword evidence="7" id="KW-1185">Reference proteome</keyword>
<gene>
    <name evidence="6" type="ORF">Adt_36002</name>
</gene>
<feature type="domain" description="EF-hand" evidence="5">
    <location>
        <begin position="987"/>
        <end position="1022"/>
    </location>
</feature>
<evidence type="ECO:0000256" key="3">
    <source>
        <dbReference type="ARBA" id="ARBA00023065"/>
    </source>
</evidence>
<feature type="domain" description="EF-hand" evidence="5">
    <location>
        <begin position="334"/>
        <end position="369"/>
    </location>
</feature>
<evidence type="ECO:0000313" key="6">
    <source>
        <dbReference type="EMBL" id="KAL2475266.1"/>
    </source>
</evidence>
<feature type="transmembrane region" description="Helical" evidence="4">
    <location>
        <begin position="607"/>
        <end position="628"/>
    </location>
</feature>
<protein>
    <submittedName>
        <fullName evidence="6">Sodium/calcium exchanger family protein/calcium-binding EF hand family protein</fullName>
    </submittedName>
</protein>
<dbReference type="PROSITE" id="PS50222">
    <property type="entry name" value="EF_HAND_2"/>
    <property type="match status" value="4"/>
</dbReference>
<keyword evidence="1" id="KW-0813">Transport</keyword>
<dbReference type="PANTHER" id="PTHR31503">
    <property type="entry name" value="VACUOLAR CALCIUM ION TRANSPORTER"/>
    <property type="match status" value="1"/>
</dbReference>
<accession>A0ABD1QGB6</accession>
<comment type="caution">
    <text evidence="6">The sequence shown here is derived from an EMBL/GenBank/DDBJ whole genome shotgun (WGS) entry which is preliminary data.</text>
</comment>
<proteinExistence type="predicted"/>
<feature type="transmembrane region" description="Helical" evidence="4">
    <location>
        <begin position="165"/>
        <end position="188"/>
    </location>
</feature>
<sequence length="1175" mass="131094">MYNQSKKLHLGDKKEGRRNLIPGFYKLHDGQKAQPGLLVVGIEAKARPPNVDSRHGSCWARPGIRAKPLRVVFAQCRILRLNTSDDLLISDGIDRVDNQSPFLTSNVSIASTNTCDHQYGFLPCAENAGGFIFQILIYQGLLMFGEKEMSTGSRVLFNILGTSNVVGIIFRILVGLPAILMMIVSGVFSSKDDAQSKVSLGVGIYAGMTVFTLTLQWGICVIFGRRKLEQELNTNHTEVVPPSSDCLQAKKVVSDLKDTGVMIDKETRHMAGIMLVSLIPYIIVQLVDIFKTHLVMNPWMQEKSLAYSKYETVRKGFLQHMQQHGKLIDEHGNLNVPVIRNLFSETDKNADKSINKGELENLIQNLIKTGEMNVDKQFAVSEVMKLLNQKKEDDPKEIDWLRSKIQTQAQRQLLKAELLITDDGNPNIEGIKKNLIQTITTRYQKLKLEKLIRTLNFGEFQPNYEDVVKEMFKDLDKDGNDAIDEPEFVNGIKEMWNKSLPAGKRSDMKGNDEFHKMVKEKVLHGQSLVRTFIKSVLQVVLGIVIMTYLGGPLTTSILQLSHSMNVSSFAISFVVVPLAMNARAAIAAISPASHKSEKTASLTFSEIYGGVVMSNISNLTALLAIVYVKDLTWDYSAEVLTVLVYKLHFEDEQLGLLVVGIQVLNSSDDLISDGINNVDNQSLVHSANVSMVSATTCQHQYGFLPCAENAGGYIFQIVIYQGLLIFGEKQLSTGTKVLFNIFGTNKIVGIIFRIMVGLPAMLMMIVSGVFSSKEDAQSTVSLGVGIYAGITVFTLTLQWGICVIFGRRKLPKDSTSDHTEEAPFTSNCLLAKEVVSDLKDTGVTIDKETRYTAGIMLLSLIPYIIVQLVNIFNTSFGSHVVMNPWILQRSLYYARYEMLRTGFLQHMRQHGKLIDEHGKLNVPVTRDLFAEMDIDADKSITKSETERLMLDIPTTIVHELINQKKEDDPEEIKLIKEESLITDDGNPNIEGIKNLFKQFDSDNNKEISKIELEQFIRTLKFGELQLNYEDVVKELFNDFDKDGDEAMDEPTFVDGLKKWVDKVIHVANSSDKVKSIGEYDKIVEKKLEHGPSIVWICTKSVLQVLLGIVVLTCIGGPLMVSILQLSYSMNVPSFGISFVVVPLAMNARASVAAIFPASHKNEESASLTFSDVRSL</sequence>
<keyword evidence="1" id="KW-0050">Antiport</keyword>
<evidence type="ECO:0000256" key="2">
    <source>
        <dbReference type="ARBA" id="ARBA00022837"/>
    </source>
</evidence>
<dbReference type="SMART" id="SM00054">
    <property type="entry name" value="EFh"/>
    <property type="match status" value="5"/>
</dbReference>
<dbReference type="EMBL" id="JBFOLK010000011">
    <property type="protein sequence ID" value="KAL2475266.1"/>
    <property type="molecule type" value="Genomic_DNA"/>
</dbReference>
<feature type="transmembrane region" description="Helical" evidence="4">
    <location>
        <begin position="531"/>
        <end position="549"/>
    </location>
</feature>
<feature type="domain" description="EF-hand" evidence="5">
    <location>
        <begin position="1027"/>
        <end position="1062"/>
    </location>
</feature>
<keyword evidence="4" id="KW-1133">Transmembrane helix</keyword>
<dbReference type="CDD" id="cd00051">
    <property type="entry name" value="EFh"/>
    <property type="match status" value="1"/>
</dbReference>
<dbReference type="InterPro" id="IPR004713">
    <property type="entry name" value="CaH_exchang"/>
</dbReference>
<keyword evidence="3" id="KW-0406">Ion transport</keyword>
<evidence type="ECO:0000313" key="7">
    <source>
        <dbReference type="Proteomes" id="UP001604336"/>
    </source>
</evidence>
<dbReference type="InterPro" id="IPR018247">
    <property type="entry name" value="EF_Hand_1_Ca_BS"/>
</dbReference>
<evidence type="ECO:0000259" key="5">
    <source>
        <dbReference type="PROSITE" id="PS50222"/>
    </source>
</evidence>